<keyword evidence="3" id="KW-0862">Zinc</keyword>
<dbReference type="AlphaFoldDB" id="A0A9D3LQC1"/>
<organism evidence="8 9">
    <name type="scientific">Anguilla anguilla</name>
    <name type="common">European freshwater eel</name>
    <name type="synonym">Muraena anguilla</name>
    <dbReference type="NCBI Taxonomy" id="7936"/>
    <lineage>
        <taxon>Eukaryota</taxon>
        <taxon>Metazoa</taxon>
        <taxon>Chordata</taxon>
        <taxon>Craniata</taxon>
        <taxon>Vertebrata</taxon>
        <taxon>Euteleostomi</taxon>
        <taxon>Actinopterygii</taxon>
        <taxon>Neopterygii</taxon>
        <taxon>Teleostei</taxon>
        <taxon>Anguilliformes</taxon>
        <taxon>Anguillidae</taxon>
        <taxon>Anguilla</taxon>
    </lineage>
</organism>
<name>A0A9D3LQC1_ANGAN</name>
<dbReference type="SUPFAM" id="SSF53098">
    <property type="entry name" value="Ribonuclease H-like"/>
    <property type="match status" value="1"/>
</dbReference>
<protein>
    <recommendedName>
        <fullName evidence="7">THAP-type domain-containing protein</fullName>
    </recommendedName>
</protein>
<dbReference type="SUPFAM" id="SSF57716">
    <property type="entry name" value="Glucocorticoid receptor-like (DNA-binding domain)"/>
    <property type="match status" value="1"/>
</dbReference>
<keyword evidence="2 5" id="KW-0863">Zinc-finger</keyword>
<evidence type="ECO:0000259" key="7">
    <source>
        <dbReference type="PROSITE" id="PS50950"/>
    </source>
</evidence>
<dbReference type="GO" id="GO:0008270">
    <property type="term" value="F:zinc ion binding"/>
    <property type="evidence" value="ECO:0007669"/>
    <property type="project" value="UniProtKB-KW"/>
</dbReference>
<dbReference type="EMBL" id="JAFIRN010000017">
    <property type="protein sequence ID" value="KAG5832698.1"/>
    <property type="molecule type" value="Genomic_DNA"/>
</dbReference>
<feature type="compositionally biased region" description="Basic and acidic residues" evidence="6">
    <location>
        <begin position="180"/>
        <end position="193"/>
    </location>
</feature>
<evidence type="ECO:0000256" key="2">
    <source>
        <dbReference type="ARBA" id="ARBA00022771"/>
    </source>
</evidence>
<dbReference type="InterPro" id="IPR036397">
    <property type="entry name" value="RNaseH_sf"/>
</dbReference>
<comment type="caution">
    <text evidence="8">The sequence shown here is derived from an EMBL/GenBank/DDBJ whole genome shotgun (WGS) entry which is preliminary data.</text>
</comment>
<dbReference type="PANTHER" id="PTHR37984:SF5">
    <property type="entry name" value="PROTEIN NYNRIN-LIKE"/>
    <property type="match status" value="1"/>
</dbReference>
<dbReference type="InterPro" id="IPR012337">
    <property type="entry name" value="RNaseH-like_sf"/>
</dbReference>
<keyword evidence="9" id="KW-1185">Reference proteome</keyword>
<dbReference type="PROSITE" id="PS50950">
    <property type="entry name" value="ZF_THAP"/>
    <property type="match status" value="1"/>
</dbReference>
<dbReference type="Pfam" id="PF05485">
    <property type="entry name" value="THAP"/>
    <property type="match status" value="1"/>
</dbReference>
<keyword evidence="1" id="KW-0479">Metal-binding</keyword>
<accession>A0A9D3LQC1</accession>
<evidence type="ECO:0000256" key="6">
    <source>
        <dbReference type="SAM" id="MobiDB-lite"/>
    </source>
</evidence>
<sequence length="506" mass="57133">MPAICAAVGCRMKQQSEPNVMFYAFPRDTRRKKRWVYALKREWWTPTASSRVCSVHFISGRRSDDPESPDYVPSWFAHTTTAEKERLMAAMRRYRRRQGARVRKAAGRPMSEVELAALECFKNGLLPFTSDRNVYSLFPSLCQEYVTKSLMDGQKSSGSSEIPASISPAARPMGKVSPGKFDKQHRWSEDNKPREENPYLKAWLRHDYNRGKKPKSVDILSHLSNNGTLNIPSVNEVTSHPTRLHEDYCTPKSVQWAKGVWKKASCEVLPNHPANLSIKVTGKWEWLSLDVRGPLPETARGHRFLLIVMDLYSKWTEACPMKTSCAREVALNIRNLVCQLGLPHALFSQLSRGFIKAVNKALGIYMAMEDCFLVVFHPKACSLDPITFNDVGRAVRKLVTDHQESWDAQLRACLFALRVKRHPDIGQSPFYALYRRDPRDPSPDTPPELPVGLSDDHPISRILASPPLIDTHEPQPSRPSACLQAQMPVNTVVILSAVHSNAAARA</sequence>
<feature type="region of interest" description="Disordered" evidence="6">
    <location>
        <begin position="433"/>
        <end position="458"/>
    </location>
</feature>
<dbReference type="InterPro" id="IPR038441">
    <property type="entry name" value="THAP_Znf_sf"/>
</dbReference>
<evidence type="ECO:0000313" key="8">
    <source>
        <dbReference type="EMBL" id="KAG5832698.1"/>
    </source>
</evidence>
<gene>
    <name evidence="8" type="ORF">ANANG_G00293900</name>
</gene>
<dbReference type="InterPro" id="IPR050951">
    <property type="entry name" value="Retrovirus_Pol_polyprotein"/>
</dbReference>
<evidence type="ECO:0000256" key="1">
    <source>
        <dbReference type="ARBA" id="ARBA00022723"/>
    </source>
</evidence>
<evidence type="ECO:0000256" key="4">
    <source>
        <dbReference type="ARBA" id="ARBA00023125"/>
    </source>
</evidence>
<evidence type="ECO:0000313" key="9">
    <source>
        <dbReference type="Proteomes" id="UP001044222"/>
    </source>
</evidence>
<keyword evidence="4 5" id="KW-0238">DNA-binding</keyword>
<dbReference type="Gene3D" id="3.30.420.10">
    <property type="entry name" value="Ribonuclease H-like superfamily/Ribonuclease H"/>
    <property type="match status" value="1"/>
</dbReference>
<dbReference type="SMART" id="SM00980">
    <property type="entry name" value="THAP"/>
    <property type="match status" value="1"/>
</dbReference>
<evidence type="ECO:0000256" key="3">
    <source>
        <dbReference type="ARBA" id="ARBA00022833"/>
    </source>
</evidence>
<dbReference type="GO" id="GO:0003677">
    <property type="term" value="F:DNA binding"/>
    <property type="evidence" value="ECO:0007669"/>
    <property type="project" value="UniProtKB-UniRule"/>
</dbReference>
<feature type="region of interest" description="Disordered" evidence="6">
    <location>
        <begin position="152"/>
        <end position="193"/>
    </location>
</feature>
<dbReference type="PANTHER" id="PTHR37984">
    <property type="entry name" value="PROTEIN CBG26694"/>
    <property type="match status" value="1"/>
</dbReference>
<dbReference type="Gene3D" id="6.20.210.20">
    <property type="entry name" value="THAP domain"/>
    <property type="match status" value="1"/>
</dbReference>
<reference evidence="8" key="1">
    <citation type="submission" date="2021-01" db="EMBL/GenBank/DDBJ databases">
        <title>A chromosome-scale assembly of European eel, Anguilla anguilla.</title>
        <authorList>
            <person name="Henkel C."/>
            <person name="Jong-Raadsen S.A."/>
            <person name="Dufour S."/>
            <person name="Weltzien F.-A."/>
            <person name="Palstra A.P."/>
            <person name="Pelster B."/>
            <person name="Spaink H.P."/>
            <person name="Van Den Thillart G.E."/>
            <person name="Jansen H."/>
            <person name="Zahm M."/>
            <person name="Klopp C."/>
            <person name="Cedric C."/>
            <person name="Louis A."/>
            <person name="Berthelot C."/>
            <person name="Parey E."/>
            <person name="Roest Crollius H."/>
            <person name="Montfort J."/>
            <person name="Robinson-Rechavi M."/>
            <person name="Bucao C."/>
            <person name="Bouchez O."/>
            <person name="Gislard M."/>
            <person name="Lluch J."/>
            <person name="Milhes M."/>
            <person name="Lampietro C."/>
            <person name="Lopez Roques C."/>
            <person name="Donnadieu C."/>
            <person name="Braasch I."/>
            <person name="Desvignes T."/>
            <person name="Postlethwait J."/>
            <person name="Bobe J."/>
            <person name="Guiguen Y."/>
            <person name="Dirks R."/>
        </authorList>
    </citation>
    <scope>NUCLEOTIDE SEQUENCE</scope>
    <source>
        <strain evidence="8">Tag_6206</strain>
        <tissue evidence="8">Liver</tissue>
    </source>
</reference>
<feature type="domain" description="THAP-type" evidence="7">
    <location>
        <begin position="1"/>
        <end position="76"/>
    </location>
</feature>
<dbReference type="InterPro" id="IPR006612">
    <property type="entry name" value="THAP_Znf"/>
</dbReference>
<evidence type="ECO:0000256" key="5">
    <source>
        <dbReference type="PROSITE-ProRule" id="PRU00309"/>
    </source>
</evidence>
<proteinExistence type="predicted"/>
<feature type="compositionally biased region" description="Low complexity" evidence="6">
    <location>
        <begin position="156"/>
        <end position="170"/>
    </location>
</feature>
<dbReference type="Proteomes" id="UP001044222">
    <property type="component" value="Chromosome 17"/>
</dbReference>